<dbReference type="GO" id="GO:0006281">
    <property type="term" value="P:DNA repair"/>
    <property type="evidence" value="ECO:0007669"/>
    <property type="project" value="TreeGrafter"/>
</dbReference>
<dbReference type="GO" id="GO:0000076">
    <property type="term" value="P:DNA replication checkpoint signaling"/>
    <property type="evidence" value="ECO:0007669"/>
    <property type="project" value="TreeGrafter"/>
</dbReference>
<dbReference type="AlphaFoldDB" id="A0A0C3CNI3"/>
<proteinExistence type="predicted"/>
<dbReference type="GO" id="GO:0030896">
    <property type="term" value="C:checkpoint clamp complex"/>
    <property type="evidence" value="ECO:0007669"/>
    <property type="project" value="InterPro"/>
</dbReference>
<dbReference type="InterPro" id="IPR007268">
    <property type="entry name" value="Rad9/Ddc1"/>
</dbReference>
<accession>A0A0C3CNI3</accession>
<feature type="region of interest" description="Disordered" evidence="1">
    <location>
        <begin position="298"/>
        <end position="381"/>
    </location>
</feature>
<evidence type="ECO:0008006" key="4">
    <source>
        <dbReference type="Google" id="ProtNLM"/>
    </source>
</evidence>
<dbReference type="EMBL" id="KN831772">
    <property type="protein sequence ID" value="KIM45381.1"/>
    <property type="molecule type" value="Genomic_DNA"/>
</dbReference>
<dbReference type="GO" id="GO:0031573">
    <property type="term" value="P:mitotic intra-S DNA damage checkpoint signaling"/>
    <property type="evidence" value="ECO:0007669"/>
    <property type="project" value="TreeGrafter"/>
</dbReference>
<evidence type="ECO:0000256" key="1">
    <source>
        <dbReference type="SAM" id="MobiDB-lite"/>
    </source>
</evidence>
<dbReference type="Proteomes" id="UP000053424">
    <property type="component" value="Unassembled WGS sequence"/>
</dbReference>
<feature type="compositionally biased region" description="Low complexity" evidence="1">
    <location>
        <begin position="347"/>
        <end position="357"/>
    </location>
</feature>
<evidence type="ECO:0000313" key="3">
    <source>
        <dbReference type="Proteomes" id="UP000053424"/>
    </source>
</evidence>
<sequence length="513" mass="56593">MQATLDASTLKAFTKALTCLSKYGSDLAIYATPEHLTFSATNDSKSAYSRFRYEKKFFSRYRLGDNKSQQRDFDGDAENVTGQLLTKSLLSILKHRTVEKSVERCELSIVEGKPTVEGEEVDEEEDSLESKLIVRLHCKHGVVKTHRLLLLTSVSLMAPGVPDATNESRLTIGPKALRDLIDHFPVAKAARSDPQLVWTFEDGEVGLKSMESSIDSRGTSGQLSTELTISSGEFDVYDLYETPTTIAFHLREFNATIAFADSMSLALEIRFTEPALPLFIDVEGDAVDIMFVISTSQVPGLPNTNSQRNSQAANSKKRDREQSANETPRIKRSLKAVEVAGPETLQSRSNSNSRSGSHIPGSMPPPSFIPNRGISQVPQSQEIGRNRVASSFDPRPSMQHKEPLFLPSSQMSAADEEVLRATGLGVESMDAHELADLLDGEGEEVDFSYASQRANEMEVDEQDSLELVEEGGLSATQSSHNGDKVFFFLVADCKHVNIRTSRRSNPCLKTSFR</sequence>
<dbReference type="InterPro" id="IPR046938">
    <property type="entry name" value="DNA_clamp_sf"/>
</dbReference>
<dbReference type="PANTHER" id="PTHR15237:SF0">
    <property type="entry name" value="CELL CYCLE CHECKPOINT CONTROL PROTEIN"/>
    <property type="match status" value="1"/>
</dbReference>
<protein>
    <recommendedName>
        <fullName evidence="4">DNA repair protein rad9</fullName>
    </recommendedName>
</protein>
<dbReference type="SUPFAM" id="SSF55979">
    <property type="entry name" value="DNA clamp"/>
    <property type="match status" value="1"/>
</dbReference>
<reference evidence="3" key="2">
    <citation type="submission" date="2015-01" db="EMBL/GenBank/DDBJ databases">
        <title>Evolutionary Origins and Diversification of the Mycorrhizal Mutualists.</title>
        <authorList>
            <consortium name="DOE Joint Genome Institute"/>
            <consortium name="Mycorrhizal Genomics Consortium"/>
            <person name="Kohler A."/>
            <person name="Kuo A."/>
            <person name="Nagy L.G."/>
            <person name="Floudas D."/>
            <person name="Copeland A."/>
            <person name="Barry K.W."/>
            <person name="Cichocki N."/>
            <person name="Veneault-Fourrey C."/>
            <person name="LaButti K."/>
            <person name="Lindquist E.A."/>
            <person name="Lipzen A."/>
            <person name="Lundell T."/>
            <person name="Morin E."/>
            <person name="Murat C."/>
            <person name="Riley R."/>
            <person name="Ohm R."/>
            <person name="Sun H."/>
            <person name="Tunlid A."/>
            <person name="Henrissat B."/>
            <person name="Grigoriev I.V."/>
            <person name="Hibbett D.S."/>
            <person name="Martin F."/>
        </authorList>
    </citation>
    <scope>NUCLEOTIDE SEQUENCE [LARGE SCALE GENOMIC DNA]</scope>
    <source>
        <strain evidence="3">h7</strain>
    </source>
</reference>
<reference evidence="2 3" key="1">
    <citation type="submission" date="2014-04" db="EMBL/GenBank/DDBJ databases">
        <authorList>
            <consortium name="DOE Joint Genome Institute"/>
            <person name="Kuo A."/>
            <person name="Gay G."/>
            <person name="Dore J."/>
            <person name="Kohler A."/>
            <person name="Nagy L.G."/>
            <person name="Floudas D."/>
            <person name="Copeland A."/>
            <person name="Barry K.W."/>
            <person name="Cichocki N."/>
            <person name="Veneault-Fourrey C."/>
            <person name="LaButti K."/>
            <person name="Lindquist E.A."/>
            <person name="Lipzen A."/>
            <person name="Lundell T."/>
            <person name="Morin E."/>
            <person name="Murat C."/>
            <person name="Sun H."/>
            <person name="Tunlid A."/>
            <person name="Henrissat B."/>
            <person name="Grigoriev I.V."/>
            <person name="Hibbett D.S."/>
            <person name="Martin F."/>
            <person name="Nordberg H.P."/>
            <person name="Cantor M.N."/>
            <person name="Hua S.X."/>
        </authorList>
    </citation>
    <scope>NUCLEOTIDE SEQUENCE [LARGE SCALE GENOMIC DNA]</scope>
    <source>
        <strain evidence="3">h7</strain>
    </source>
</reference>
<dbReference type="HOGENOM" id="CLU_035915_0_0_1"/>
<name>A0A0C3CNI3_HEBCY</name>
<dbReference type="OrthoDB" id="60092at2759"/>
<dbReference type="GO" id="GO:0071479">
    <property type="term" value="P:cellular response to ionizing radiation"/>
    <property type="evidence" value="ECO:0007669"/>
    <property type="project" value="TreeGrafter"/>
</dbReference>
<dbReference type="STRING" id="686832.A0A0C3CNI3"/>
<keyword evidence="3" id="KW-1185">Reference proteome</keyword>
<dbReference type="Pfam" id="PF04139">
    <property type="entry name" value="Rad9"/>
    <property type="match status" value="1"/>
</dbReference>
<gene>
    <name evidence="2" type="ORF">M413DRAFT_65654</name>
</gene>
<evidence type="ECO:0000313" key="2">
    <source>
        <dbReference type="EMBL" id="KIM45381.1"/>
    </source>
</evidence>
<dbReference type="Gene3D" id="3.70.10.10">
    <property type="match status" value="1"/>
</dbReference>
<feature type="compositionally biased region" description="Polar residues" evidence="1">
    <location>
        <begin position="298"/>
        <end position="314"/>
    </location>
</feature>
<organism evidence="2 3">
    <name type="scientific">Hebeloma cylindrosporum</name>
    <dbReference type="NCBI Taxonomy" id="76867"/>
    <lineage>
        <taxon>Eukaryota</taxon>
        <taxon>Fungi</taxon>
        <taxon>Dikarya</taxon>
        <taxon>Basidiomycota</taxon>
        <taxon>Agaricomycotina</taxon>
        <taxon>Agaricomycetes</taxon>
        <taxon>Agaricomycetidae</taxon>
        <taxon>Agaricales</taxon>
        <taxon>Agaricineae</taxon>
        <taxon>Hymenogastraceae</taxon>
        <taxon>Hebeloma</taxon>
    </lineage>
</organism>
<dbReference type="PANTHER" id="PTHR15237">
    <property type="entry name" value="DNA REPAIR PROTEIN RAD9"/>
    <property type="match status" value="1"/>
</dbReference>